<proteinExistence type="predicted"/>
<gene>
    <name evidence="2" type="ORF">PIB30_054731</name>
</gene>
<feature type="region of interest" description="Disordered" evidence="1">
    <location>
        <begin position="1"/>
        <end position="89"/>
    </location>
</feature>
<evidence type="ECO:0000313" key="2">
    <source>
        <dbReference type="EMBL" id="MED6136294.1"/>
    </source>
</evidence>
<dbReference type="EMBL" id="JASCZI010060835">
    <property type="protein sequence ID" value="MED6136294.1"/>
    <property type="molecule type" value="Genomic_DNA"/>
</dbReference>
<reference evidence="2 3" key="1">
    <citation type="journal article" date="2023" name="Plants (Basel)">
        <title>Bridging the Gap: Combining Genomics and Transcriptomics Approaches to Understand Stylosanthes scabra, an Orphan Legume from the Brazilian Caatinga.</title>
        <authorList>
            <person name="Ferreira-Neto J.R.C."/>
            <person name="da Silva M.D."/>
            <person name="Binneck E."/>
            <person name="de Melo N.F."/>
            <person name="da Silva R.H."/>
            <person name="de Melo A.L.T.M."/>
            <person name="Pandolfi V."/>
            <person name="Bustamante F.O."/>
            <person name="Brasileiro-Vidal A.C."/>
            <person name="Benko-Iseppon A.M."/>
        </authorList>
    </citation>
    <scope>NUCLEOTIDE SEQUENCE [LARGE SCALE GENOMIC DNA]</scope>
    <source>
        <tissue evidence="2">Leaves</tissue>
    </source>
</reference>
<evidence type="ECO:0000313" key="3">
    <source>
        <dbReference type="Proteomes" id="UP001341840"/>
    </source>
</evidence>
<dbReference type="Proteomes" id="UP001341840">
    <property type="component" value="Unassembled WGS sequence"/>
</dbReference>
<feature type="compositionally biased region" description="Basic and acidic residues" evidence="1">
    <location>
        <begin position="46"/>
        <end position="79"/>
    </location>
</feature>
<name>A0ABU6SJR8_9FABA</name>
<protein>
    <submittedName>
        <fullName evidence="2">Uncharacterized protein</fullName>
    </submittedName>
</protein>
<accession>A0ABU6SJR8</accession>
<feature type="compositionally biased region" description="Basic and acidic residues" evidence="1">
    <location>
        <begin position="25"/>
        <end position="37"/>
    </location>
</feature>
<keyword evidence="3" id="KW-1185">Reference proteome</keyword>
<comment type="caution">
    <text evidence="2">The sequence shown here is derived from an EMBL/GenBank/DDBJ whole genome shotgun (WGS) entry which is preliminary data.</text>
</comment>
<sequence>MPEHLHGVGVAMGIHGVGPRPRLRSRFELSPEKRNAEFRSGGSEMSPEKREVPLSPKKKTEPTPREKRTSLLRRERGGREVAGTRADTTEGIYTMRTRVYSWGPVPITKLSDGISMRTVPTARPSIYFQLSSVIVMENSKFRRRDVPTAPSIISS</sequence>
<organism evidence="2 3">
    <name type="scientific">Stylosanthes scabra</name>
    <dbReference type="NCBI Taxonomy" id="79078"/>
    <lineage>
        <taxon>Eukaryota</taxon>
        <taxon>Viridiplantae</taxon>
        <taxon>Streptophyta</taxon>
        <taxon>Embryophyta</taxon>
        <taxon>Tracheophyta</taxon>
        <taxon>Spermatophyta</taxon>
        <taxon>Magnoliopsida</taxon>
        <taxon>eudicotyledons</taxon>
        <taxon>Gunneridae</taxon>
        <taxon>Pentapetalae</taxon>
        <taxon>rosids</taxon>
        <taxon>fabids</taxon>
        <taxon>Fabales</taxon>
        <taxon>Fabaceae</taxon>
        <taxon>Papilionoideae</taxon>
        <taxon>50 kb inversion clade</taxon>
        <taxon>dalbergioids sensu lato</taxon>
        <taxon>Dalbergieae</taxon>
        <taxon>Pterocarpus clade</taxon>
        <taxon>Stylosanthes</taxon>
    </lineage>
</organism>
<evidence type="ECO:0000256" key="1">
    <source>
        <dbReference type="SAM" id="MobiDB-lite"/>
    </source>
</evidence>